<organism evidence="1 2">
    <name type="scientific">Trifolium pratense</name>
    <name type="common">Red clover</name>
    <dbReference type="NCBI Taxonomy" id="57577"/>
    <lineage>
        <taxon>Eukaryota</taxon>
        <taxon>Viridiplantae</taxon>
        <taxon>Streptophyta</taxon>
        <taxon>Embryophyta</taxon>
        <taxon>Tracheophyta</taxon>
        <taxon>Spermatophyta</taxon>
        <taxon>Magnoliopsida</taxon>
        <taxon>eudicotyledons</taxon>
        <taxon>Gunneridae</taxon>
        <taxon>Pentapetalae</taxon>
        <taxon>rosids</taxon>
        <taxon>fabids</taxon>
        <taxon>Fabales</taxon>
        <taxon>Fabaceae</taxon>
        <taxon>Papilionoideae</taxon>
        <taxon>50 kb inversion clade</taxon>
        <taxon>NPAAA clade</taxon>
        <taxon>Hologalegina</taxon>
        <taxon>IRL clade</taxon>
        <taxon>Trifolieae</taxon>
        <taxon>Trifolium</taxon>
    </lineage>
</organism>
<reference evidence="1" key="1">
    <citation type="submission" date="2023-10" db="EMBL/GenBank/DDBJ databases">
        <authorList>
            <person name="Rodriguez Cubillos JULIANA M."/>
            <person name="De Vega J."/>
        </authorList>
    </citation>
    <scope>NUCLEOTIDE SEQUENCE</scope>
</reference>
<sequence length="552" mass="62448">MKNKPQRQSNIKFKYKFQGDYASKFFGLSFSFLFSIWWLISFFQSRLHLVRGSSGGEAALELNESSTISQELKKPLYSVAETSSLEQVFWRVLGNNSSLVCKIQPRHEEKKLQSSHHEALGNQGKSNEPVNITHRLESDGSVYNYASESKGAKVVAHNKEANGAKNILGKDHDKYLRNPCSVAEKFVIIELSEETSVDTVKIANFEHYSSNFKEFELAGSLNFPTESWSTLGNFVAANVKHAQVFKLPKPNLARYLKLSLLSHYGSEFYCTLSVVEIYGINVIERMLKDLIVTSVGSIPNKLQSHNISDIKTPSSKSEADQIDGKSKEVEIKNVVIAAEISRNDDTQKIDVEVTTNPATVDLVPDPVMELRQQLNGRITGDTVLKILMQKVKSVEVNLSELEDYIKELNKRQDIIIPDLEKEISKLSESLEQRKSEINDLRQSNTDMEKGISEVESWKDVILSQLNEVARENSMLRLDVQRVASEQENHETKELVVLATSLAFVCLAFLMIISAHMFTFSTFNDNNVNQTTRGWVTLFVYCSLTIFIILFYS</sequence>
<dbReference type="Proteomes" id="UP001177021">
    <property type="component" value="Unassembled WGS sequence"/>
</dbReference>
<keyword evidence="2" id="KW-1185">Reference proteome</keyword>
<evidence type="ECO:0000313" key="1">
    <source>
        <dbReference type="EMBL" id="CAJ2650761.1"/>
    </source>
</evidence>
<gene>
    <name evidence="1" type="ORF">MILVUS5_LOCUS18517</name>
</gene>
<dbReference type="EMBL" id="CASHSV030000109">
    <property type="protein sequence ID" value="CAJ2650761.1"/>
    <property type="molecule type" value="Genomic_DNA"/>
</dbReference>
<evidence type="ECO:0000313" key="2">
    <source>
        <dbReference type="Proteomes" id="UP001177021"/>
    </source>
</evidence>
<name>A0ACB0K3C3_TRIPR</name>
<protein>
    <submittedName>
        <fullName evidence="1">Uncharacterized protein</fullName>
    </submittedName>
</protein>
<comment type="caution">
    <text evidence="1">The sequence shown here is derived from an EMBL/GenBank/DDBJ whole genome shotgun (WGS) entry which is preliminary data.</text>
</comment>
<proteinExistence type="predicted"/>
<accession>A0ACB0K3C3</accession>